<name>A0A0U4W4A9_9PSED</name>
<gene>
    <name evidence="1" type="ORF">APT59_00505</name>
</gene>
<evidence type="ECO:0000313" key="1">
    <source>
        <dbReference type="EMBL" id="ALZ82757.1"/>
    </source>
</evidence>
<dbReference type="OrthoDB" id="7009994at2"/>
<dbReference type="KEGG" id="por:APT59_00505"/>
<dbReference type="AlphaFoldDB" id="A0A0U4W4A9"/>
<sequence>MAMMWMLLMILLFAAAAVVSIGMLLSALMMGRALNQTHNLNGLDLDLTDVEPRMASLDTQDFANKTNARWTGAVVR</sequence>
<organism evidence="1 2">
    <name type="scientific">Pseudomonas oryzihabitans</name>
    <dbReference type="NCBI Taxonomy" id="47885"/>
    <lineage>
        <taxon>Bacteria</taxon>
        <taxon>Pseudomonadati</taxon>
        <taxon>Pseudomonadota</taxon>
        <taxon>Gammaproteobacteria</taxon>
        <taxon>Pseudomonadales</taxon>
        <taxon>Pseudomonadaceae</taxon>
        <taxon>Pseudomonas</taxon>
    </lineage>
</organism>
<dbReference type="Proteomes" id="UP000064137">
    <property type="component" value="Chromosome"/>
</dbReference>
<evidence type="ECO:0000313" key="2">
    <source>
        <dbReference type="Proteomes" id="UP000064137"/>
    </source>
</evidence>
<proteinExistence type="predicted"/>
<reference evidence="1 2" key="1">
    <citation type="submission" date="2016-01" db="EMBL/GenBank/DDBJ databases">
        <title>Annotation of Pseudomonas oryzihabitans USDA-ARS-USMARC-56511.</title>
        <authorList>
            <person name="Harhay G.P."/>
            <person name="Harhay D.M."/>
            <person name="Smith T.P.L."/>
            <person name="Bono J.L."/>
            <person name="Heaton M.P."/>
            <person name="Clawson M.L."/>
            <person name="Chitko-Mckown C.G."/>
            <person name="Capik S.F."/>
            <person name="DeDonder K.D."/>
            <person name="Apley M.D."/>
            <person name="Lubbers B.V."/>
            <person name="White B.J."/>
            <person name="Larson R.L."/>
        </authorList>
    </citation>
    <scope>NUCLEOTIDE SEQUENCE [LARGE SCALE GENOMIC DNA]</scope>
    <source>
        <strain evidence="1 2">USDA-ARS-USMARC-56511</strain>
    </source>
</reference>
<accession>A0A0U4W4A9</accession>
<protein>
    <submittedName>
        <fullName evidence="1">Uncharacterized protein</fullName>
    </submittedName>
</protein>
<dbReference type="EMBL" id="CP013987">
    <property type="protein sequence ID" value="ALZ82757.1"/>
    <property type="molecule type" value="Genomic_DNA"/>
</dbReference>